<keyword evidence="1" id="KW-0472">Membrane</keyword>
<sequence>MIDINYGNYTLFQYLIIAFILFPIEIIHSWLIIMIYATVVLIIFSTLLKLFERRNPCFKENNHVTTVPWLRTTLVVLSTAMLLIILVIKDSSVDFLIYYALIAAPHVISAYFSTSRRAHF</sequence>
<reference evidence="2 3" key="1">
    <citation type="submission" date="2019-01" db="EMBL/GenBank/DDBJ databases">
        <title>Draft genome sequence of Lactobacillus paraplantarum OSY-TC318, a Producer of the novel lantibiotic Paraplantaracin TC318.</title>
        <authorList>
            <person name="Hussein W.E."/>
            <person name="Huang E."/>
            <person name="Yousef A.E."/>
        </authorList>
    </citation>
    <scope>NUCLEOTIDE SEQUENCE [LARGE SCALE GENOMIC DNA]</scope>
    <source>
        <strain evidence="2 3">OSY-TC318</strain>
    </source>
</reference>
<organism evidence="2 3">
    <name type="scientific">Lactiplantibacillus paraplantarum</name>
    <dbReference type="NCBI Taxonomy" id="60520"/>
    <lineage>
        <taxon>Bacteria</taxon>
        <taxon>Bacillati</taxon>
        <taxon>Bacillota</taxon>
        <taxon>Bacilli</taxon>
        <taxon>Lactobacillales</taxon>
        <taxon>Lactobacillaceae</taxon>
        <taxon>Lactiplantibacillus</taxon>
    </lineage>
</organism>
<evidence type="ECO:0000313" key="2">
    <source>
        <dbReference type="EMBL" id="TBX32868.1"/>
    </source>
</evidence>
<dbReference type="AlphaFoldDB" id="A0A4Q9XXP8"/>
<dbReference type="EMBL" id="SEHH01000221">
    <property type="protein sequence ID" value="TBX32868.1"/>
    <property type="molecule type" value="Genomic_DNA"/>
</dbReference>
<dbReference type="Proteomes" id="UP000292648">
    <property type="component" value="Unassembled WGS sequence"/>
</dbReference>
<feature type="transmembrane region" description="Helical" evidence="1">
    <location>
        <begin position="95"/>
        <end position="114"/>
    </location>
</feature>
<evidence type="ECO:0000256" key="1">
    <source>
        <dbReference type="SAM" id="Phobius"/>
    </source>
</evidence>
<gene>
    <name evidence="2" type="ORF">EUZ87_16845</name>
</gene>
<keyword evidence="1" id="KW-0812">Transmembrane</keyword>
<feature type="transmembrane region" description="Helical" evidence="1">
    <location>
        <begin position="30"/>
        <end position="48"/>
    </location>
</feature>
<accession>A0A4Q9XXP8</accession>
<feature type="transmembrane region" description="Helical" evidence="1">
    <location>
        <begin position="7"/>
        <end position="24"/>
    </location>
</feature>
<keyword evidence="1" id="KW-1133">Transmembrane helix</keyword>
<comment type="caution">
    <text evidence="2">The sequence shown here is derived from an EMBL/GenBank/DDBJ whole genome shotgun (WGS) entry which is preliminary data.</text>
</comment>
<protein>
    <submittedName>
        <fullName evidence="2">Uncharacterized protein</fullName>
    </submittedName>
</protein>
<name>A0A4Q9XXP8_9LACO</name>
<proteinExistence type="predicted"/>
<evidence type="ECO:0000313" key="3">
    <source>
        <dbReference type="Proteomes" id="UP000292648"/>
    </source>
</evidence>
<feature type="transmembrane region" description="Helical" evidence="1">
    <location>
        <begin position="69"/>
        <end position="89"/>
    </location>
</feature>